<evidence type="ECO:0000313" key="10">
    <source>
        <dbReference type="EMBL" id="MBM6703252.1"/>
    </source>
</evidence>
<evidence type="ECO:0000256" key="4">
    <source>
        <dbReference type="ARBA" id="ARBA00022692"/>
    </source>
</evidence>
<dbReference type="CDD" id="cd16017">
    <property type="entry name" value="LptA"/>
    <property type="match status" value="1"/>
</dbReference>
<keyword evidence="2" id="KW-1003">Cell membrane</keyword>
<evidence type="ECO:0000256" key="3">
    <source>
        <dbReference type="ARBA" id="ARBA00022679"/>
    </source>
</evidence>
<proteinExistence type="predicted"/>
<dbReference type="EMBL" id="JACJJC010000002">
    <property type="protein sequence ID" value="MBM6703252.1"/>
    <property type="molecule type" value="Genomic_DNA"/>
</dbReference>
<feature type="compositionally biased region" description="Basic and acidic residues" evidence="7">
    <location>
        <begin position="543"/>
        <end position="555"/>
    </location>
</feature>
<reference evidence="10 11" key="1">
    <citation type="journal article" date="2021" name="Sci. Rep.">
        <title>The distribution of antibiotic resistance genes in chicken gut microbiota commensals.</title>
        <authorList>
            <person name="Juricova H."/>
            <person name="Matiasovicova J."/>
            <person name="Kubasova T."/>
            <person name="Cejkova D."/>
            <person name="Rychlik I."/>
        </authorList>
    </citation>
    <scope>NUCLEOTIDE SEQUENCE [LARGE SCALE GENOMIC DNA]</scope>
    <source>
        <strain evidence="10 11">An829</strain>
    </source>
</reference>
<evidence type="ECO:0000256" key="7">
    <source>
        <dbReference type="SAM" id="MobiDB-lite"/>
    </source>
</evidence>
<keyword evidence="5 8" id="KW-1133">Transmembrane helix</keyword>
<protein>
    <submittedName>
        <fullName evidence="10">Phosphoethanolamine transferase</fullName>
    </submittedName>
</protein>
<comment type="caution">
    <text evidence="10">The sequence shown here is derived from an EMBL/GenBank/DDBJ whole genome shotgun (WGS) entry which is preliminary data.</text>
</comment>
<dbReference type="RefSeq" id="WP_205101695.1">
    <property type="nucleotide sequence ID" value="NZ_JACJJC010000002.1"/>
</dbReference>
<feature type="transmembrane region" description="Helical" evidence="8">
    <location>
        <begin position="21"/>
        <end position="42"/>
    </location>
</feature>
<comment type="subcellular location">
    <subcellularLocation>
        <location evidence="1">Cell membrane</location>
        <topology evidence="1">Multi-pass membrane protein</topology>
    </subcellularLocation>
</comment>
<dbReference type="Pfam" id="PF00884">
    <property type="entry name" value="Sulfatase"/>
    <property type="match status" value="1"/>
</dbReference>
<feature type="transmembrane region" description="Helical" evidence="8">
    <location>
        <begin position="77"/>
        <end position="96"/>
    </location>
</feature>
<evidence type="ECO:0000256" key="8">
    <source>
        <dbReference type="SAM" id="Phobius"/>
    </source>
</evidence>
<keyword evidence="6 8" id="KW-0472">Membrane</keyword>
<keyword evidence="4 8" id="KW-0812">Transmembrane</keyword>
<gene>
    <name evidence="10" type="ORF">H6A60_01855</name>
</gene>
<keyword evidence="11" id="KW-1185">Reference proteome</keyword>
<dbReference type="Proteomes" id="UP000715095">
    <property type="component" value="Unassembled WGS sequence"/>
</dbReference>
<evidence type="ECO:0000256" key="1">
    <source>
        <dbReference type="ARBA" id="ARBA00004651"/>
    </source>
</evidence>
<feature type="transmembrane region" description="Helical" evidence="8">
    <location>
        <begin position="166"/>
        <end position="184"/>
    </location>
</feature>
<dbReference type="GO" id="GO:0016740">
    <property type="term" value="F:transferase activity"/>
    <property type="evidence" value="ECO:0007669"/>
    <property type="project" value="UniProtKB-KW"/>
</dbReference>
<evidence type="ECO:0000313" key="11">
    <source>
        <dbReference type="Proteomes" id="UP000715095"/>
    </source>
</evidence>
<dbReference type="InterPro" id="IPR017850">
    <property type="entry name" value="Alkaline_phosphatase_core_sf"/>
</dbReference>
<evidence type="ECO:0000256" key="6">
    <source>
        <dbReference type="ARBA" id="ARBA00023136"/>
    </source>
</evidence>
<dbReference type="InterPro" id="IPR040423">
    <property type="entry name" value="PEA_transferase"/>
</dbReference>
<dbReference type="InterPro" id="IPR000917">
    <property type="entry name" value="Sulfatase_N"/>
</dbReference>
<name>A0ABS2DPI9_9BURK</name>
<dbReference type="PANTHER" id="PTHR30443">
    <property type="entry name" value="INNER MEMBRANE PROTEIN"/>
    <property type="match status" value="1"/>
</dbReference>
<feature type="domain" description="Sulfatase N-terminal" evidence="9">
    <location>
        <begin position="236"/>
        <end position="499"/>
    </location>
</feature>
<dbReference type="PANTHER" id="PTHR30443:SF2">
    <property type="entry name" value="PHOSPHOETHANOLAMINE TRANSFERASE EPTC"/>
    <property type="match status" value="1"/>
</dbReference>
<evidence type="ECO:0000259" key="9">
    <source>
        <dbReference type="Pfam" id="PF00884"/>
    </source>
</evidence>
<feature type="transmembrane region" description="Helical" evidence="8">
    <location>
        <begin position="132"/>
        <end position="154"/>
    </location>
</feature>
<feature type="region of interest" description="Disordered" evidence="7">
    <location>
        <begin position="525"/>
        <end position="555"/>
    </location>
</feature>
<evidence type="ECO:0000256" key="2">
    <source>
        <dbReference type="ARBA" id="ARBA00022475"/>
    </source>
</evidence>
<keyword evidence="3 10" id="KW-0808">Transferase</keyword>
<dbReference type="Gene3D" id="3.40.720.10">
    <property type="entry name" value="Alkaline Phosphatase, subunit A"/>
    <property type="match status" value="1"/>
</dbReference>
<accession>A0ABS2DPI9</accession>
<dbReference type="SUPFAM" id="SSF53649">
    <property type="entry name" value="Alkaline phosphatase-like"/>
    <property type="match status" value="1"/>
</dbReference>
<feature type="transmembrane region" description="Helical" evidence="8">
    <location>
        <begin position="48"/>
        <end position="65"/>
    </location>
</feature>
<sequence length="555" mass="62555">MHDLSFAADRKLSARLFTPQTSLLIRFVLMLAVCAVFLGFAAAPRRAFQLWSFVVPFALLWLSQAERRSGTASLLRGVAFVGFLLSVLDGGIRGFIREVYAADPMSGFVLESIANTNPSESLEFLGTILPDALLWCAYGFGTLAIVGALMFARLPRSHGGYTRKWIALPVVALLATLTIVSWSLRPWRNQLPPVYWTNWAGRVASMQEKWANLEVQWQKEAELAAASFISADDAPKTFVLVIGESTARDHWSLYGYSRKTTPKLEARAESDDRFITVRDVWSVDGSTVAAFNSMFLVPKTDPNASRENLFALFRQAGWKITWISNQEDLAIRNQYAHWADEQIFLNRVGGRSSVSLDERVLEPLEKALADNAPRHLIVVHLIGAHPHYSLRYPADWESDWPDDAVDEKLKSLDRSPWVIKAIDTYDTAMRYQDQVIAQTLDLAEAAARSEKPVIWSYISDHGQELGEAENRTGHSQTTPDGYRVPFVVWSSDGRFKKPIEDKPFRADLLDSWMLSAAGIECKDEMPKEDIASQQYDFDAPKLPMRDPELEAYREN</sequence>
<organism evidence="10 11">
    <name type="scientific">Sutterella massiliensis</name>
    <dbReference type="NCBI Taxonomy" id="1816689"/>
    <lineage>
        <taxon>Bacteria</taxon>
        <taxon>Pseudomonadati</taxon>
        <taxon>Pseudomonadota</taxon>
        <taxon>Betaproteobacteria</taxon>
        <taxon>Burkholderiales</taxon>
        <taxon>Sutterellaceae</taxon>
        <taxon>Sutterella</taxon>
    </lineage>
</organism>
<dbReference type="InterPro" id="IPR058130">
    <property type="entry name" value="PEA_transf_C"/>
</dbReference>
<evidence type="ECO:0000256" key="5">
    <source>
        <dbReference type="ARBA" id="ARBA00022989"/>
    </source>
</evidence>